<dbReference type="InterPro" id="IPR021005">
    <property type="entry name" value="Znf_CGNR"/>
</dbReference>
<evidence type="ECO:0000313" key="2">
    <source>
        <dbReference type="EMBL" id="TDD12410.1"/>
    </source>
</evidence>
<reference evidence="2 3" key="1">
    <citation type="submission" date="2019-02" db="EMBL/GenBank/DDBJ databases">
        <title>Draft genome sequences of novel Actinobacteria.</title>
        <authorList>
            <person name="Sahin N."/>
            <person name="Ay H."/>
            <person name="Saygin H."/>
        </authorList>
    </citation>
    <scope>NUCLEOTIDE SEQUENCE [LARGE SCALE GENOMIC DNA]</scope>
    <source>
        <strain evidence="2 3">16K104</strain>
    </source>
</reference>
<dbReference type="PANTHER" id="PTHR35525:SF3">
    <property type="entry name" value="BLL6575 PROTEIN"/>
    <property type="match status" value="1"/>
</dbReference>
<dbReference type="Gene3D" id="1.10.3300.10">
    <property type="entry name" value="Jann2411-like domain"/>
    <property type="match status" value="1"/>
</dbReference>
<feature type="domain" description="Zinc finger CGNR" evidence="1">
    <location>
        <begin position="132"/>
        <end position="172"/>
    </location>
</feature>
<dbReference type="RefSeq" id="WP_132327398.1">
    <property type="nucleotide sequence ID" value="NZ_SMKR01000309.1"/>
</dbReference>
<sequence>MRVQVEPMPLDALVELVNGWGVEPRRAGARSDVPPLAPHVRRAGVARPVADSLTDDDLVRFADTVFGIFAADGTAARVAAVSELLSTIDVRPDVVLTDGVVRRMWWADRDDALLAAALLALRGQLADEDPGRLGICVDGGCADIYVDGSPAGRRRFCSVQCQNRARAAKYRRTRRDAS</sequence>
<gene>
    <name evidence="2" type="ORF">E1218_35415</name>
</gene>
<name>A0A4R4WFZ5_9ACTN</name>
<dbReference type="Proteomes" id="UP000295172">
    <property type="component" value="Unassembled WGS sequence"/>
</dbReference>
<evidence type="ECO:0000259" key="1">
    <source>
        <dbReference type="Pfam" id="PF11706"/>
    </source>
</evidence>
<dbReference type="InterPro" id="IPR010852">
    <property type="entry name" value="ABATE"/>
</dbReference>
<proteinExistence type="predicted"/>
<dbReference type="InterPro" id="IPR023286">
    <property type="entry name" value="ABATE_dom_sf"/>
</dbReference>
<evidence type="ECO:0000313" key="3">
    <source>
        <dbReference type="Proteomes" id="UP000295172"/>
    </source>
</evidence>
<dbReference type="OrthoDB" id="3531194at2"/>
<dbReference type="SUPFAM" id="SSF160904">
    <property type="entry name" value="Jann2411-like"/>
    <property type="match status" value="1"/>
</dbReference>
<organism evidence="2 3">
    <name type="scientific">Kribbella turkmenica</name>
    <dbReference type="NCBI Taxonomy" id="2530375"/>
    <lineage>
        <taxon>Bacteria</taxon>
        <taxon>Bacillati</taxon>
        <taxon>Actinomycetota</taxon>
        <taxon>Actinomycetes</taxon>
        <taxon>Propionibacteriales</taxon>
        <taxon>Kribbellaceae</taxon>
        <taxon>Kribbella</taxon>
    </lineage>
</organism>
<comment type="caution">
    <text evidence="2">The sequence shown here is derived from an EMBL/GenBank/DDBJ whole genome shotgun (WGS) entry which is preliminary data.</text>
</comment>
<dbReference type="PANTHER" id="PTHR35525">
    <property type="entry name" value="BLL6575 PROTEIN"/>
    <property type="match status" value="1"/>
</dbReference>
<dbReference type="EMBL" id="SMKR01000309">
    <property type="protein sequence ID" value="TDD12410.1"/>
    <property type="molecule type" value="Genomic_DNA"/>
</dbReference>
<dbReference type="Pfam" id="PF11706">
    <property type="entry name" value="zf-CGNR"/>
    <property type="match status" value="1"/>
</dbReference>
<keyword evidence="3" id="KW-1185">Reference proteome</keyword>
<accession>A0A4R4WFZ5</accession>
<dbReference type="AlphaFoldDB" id="A0A4R4WFZ5"/>
<protein>
    <submittedName>
        <fullName evidence="2">CGNR zinc finger domain-containing protein</fullName>
    </submittedName>
</protein>